<reference evidence="2 3" key="1">
    <citation type="submission" date="2019-05" db="EMBL/GenBank/DDBJ databases">
        <title>Genomes sequences of two Nocardia cyriacigeorgica environmental isolates, type strains Nocardia asteroides ATCC 19247 and Nocardia cyriacigeorgica DSM 44484.</title>
        <authorList>
            <person name="Vautrin F."/>
            <person name="Bergeron E."/>
            <person name="Dubost A."/>
            <person name="Abrouk D."/>
            <person name="Rodriguez Nava V."/>
            <person name="Pujic P."/>
        </authorList>
    </citation>
    <scope>NUCLEOTIDE SEQUENCE [LARGE SCALE GENOMIC DNA]</scope>
    <source>
        <strain evidence="2 3">EML 446</strain>
    </source>
</reference>
<dbReference type="Gene3D" id="3.30.450.410">
    <property type="match status" value="1"/>
</dbReference>
<dbReference type="AlphaFoldDB" id="A0A5R8NPY5"/>
<dbReference type="Pfam" id="PF03243">
    <property type="entry name" value="MerB"/>
    <property type="match status" value="1"/>
</dbReference>
<evidence type="ECO:0000313" key="2">
    <source>
        <dbReference type="EMBL" id="TLF77742.1"/>
    </source>
</evidence>
<dbReference type="EMBL" id="VBUT01000005">
    <property type="protein sequence ID" value="TLF77742.1"/>
    <property type="molecule type" value="Genomic_DNA"/>
</dbReference>
<dbReference type="GO" id="GO:0018836">
    <property type="term" value="F:alkylmercury lyase activity"/>
    <property type="evidence" value="ECO:0007669"/>
    <property type="project" value="InterPro"/>
</dbReference>
<comment type="caution">
    <text evidence="2">The sequence shown here is derived from an EMBL/GenBank/DDBJ whole genome shotgun (WGS) entry which is preliminary data.</text>
</comment>
<sequence>MKLDILQVPDCPNVAVLEQRLHEATAGRPITPEITHHIIDDPEQAASTGMTGSPTLLIDGRDPFATPGNAPSLSCRLYPQEDGTLGGAPSVTALRTALRSTSADGEQLRSDAETRCCTPSTADPAAALSTWRAAAQPADPTETAVHQAILRFFATSGCAPTAAQLAETFSGHAVPIEQILQHLHDADVIRTDTDGIIVAAYPFSGTPTPHRVRIAGGPTVYAMCAVDALGISAMLGTQVTITTTDPETNDPITITAGSQLVTAQPATTVVFVGAQAGLGPSAETCCSHLNFFTERRTAQKWADGHSGINGDIVELPDAHHLGSVIFGDLLEPRAVRGCRTPATPI</sequence>
<name>A0A5R8NPY5_9NOCA</name>
<protein>
    <submittedName>
        <fullName evidence="2">Alkylmercury lyase</fullName>
    </submittedName>
</protein>
<accession>A0A5R8NPY5</accession>
<evidence type="ECO:0000256" key="1">
    <source>
        <dbReference type="SAM" id="MobiDB-lite"/>
    </source>
</evidence>
<keyword evidence="2" id="KW-0456">Lyase</keyword>
<proteinExistence type="predicted"/>
<organism evidence="2 3">
    <name type="scientific">Nocardia cyriacigeorgica</name>
    <dbReference type="NCBI Taxonomy" id="135487"/>
    <lineage>
        <taxon>Bacteria</taxon>
        <taxon>Bacillati</taxon>
        <taxon>Actinomycetota</taxon>
        <taxon>Actinomycetes</taxon>
        <taxon>Mycobacteriales</taxon>
        <taxon>Nocardiaceae</taxon>
        <taxon>Nocardia</taxon>
    </lineage>
</organism>
<dbReference type="RefSeq" id="WP_040793574.1">
    <property type="nucleotide sequence ID" value="NZ_JADLPT010000152.1"/>
</dbReference>
<evidence type="ECO:0000313" key="3">
    <source>
        <dbReference type="Proteomes" id="UP000306378"/>
    </source>
</evidence>
<feature type="region of interest" description="Disordered" evidence="1">
    <location>
        <begin position="102"/>
        <end position="121"/>
    </location>
</feature>
<dbReference type="InterPro" id="IPR004927">
    <property type="entry name" value="MerB"/>
</dbReference>
<dbReference type="InterPro" id="IPR053717">
    <property type="entry name" value="MerB_lyase_sf"/>
</dbReference>
<gene>
    <name evidence="2" type="ORF">FEK34_15725</name>
</gene>
<dbReference type="Proteomes" id="UP000306378">
    <property type="component" value="Unassembled WGS sequence"/>
</dbReference>
<dbReference type="SUPFAM" id="SSF160387">
    <property type="entry name" value="NosL/MerB-like"/>
    <property type="match status" value="1"/>
</dbReference>